<dbReference type="InterPro" id="IPR015797">
    <property type="entry name" value="NUDIX_hydrolase-like_dom_sf"/>
</dbReference>
<feature type="domain" description="Nudix hydrolase" evidence="3">
    <location>
        <begin position="7"/>
        <end position="141"/>
    </location>
</feature>
<gene>
    <name evidence="4" type="ORF">ACFSVN_05295</name>
</gene>
<dbReference type="PANTHER" id="PTHR21340">
    <property type="entry name" value="DIADENOSINE 5,5-P1,P4-TETRAPHOSPHATE PYROPHOSPHOHYDROLASE MUTT"/>
    <property type="match status" value="1"/>
</dbReference>
<organism evidence="4 5">
    <name type="scientific">Gracilimonas halophila</name>
    <dbReference type="NCBI Taxonomy" id="1834464"/>
    <lineage>
        <taxon>Bacteria</taxon>
        <taxon>Pseudomonadati</taxon>
        <taxon>Balneolota</taxon>
        <taxon>Balneolia</taxon>
        <taxon>Balneolales</taxon>
        <taxon>Balneolaceae</taxon>
        <taxon>Gracilimonas</taxon>
    </lineage>
</organism>
<evidence type="ECO:0000256" key="2">
    <source>
        <dbReference type="RuleBase" id="RU003476"/>
    </source>
</evidence>
<dbReference type="CDD" id="cd03673">
    <property type="entry name" value="NUDIX_Ap6A_hydrolase"/>
    <property type="match status" value="1"/>
</dbReference>
<dbReference type="PRINTS" id="PR00502">
    <property type="entry name" value="NUDIXFAMILY"/>
</dbReference>
<dbReference type="SUPFAM" id="SSF55811">
    <property type="entry name" value="Nudix"/>
    <property type="match status" value="1"/>
</dbReference>
<keyword evidence="1 2" id="KW-0378">Hydrolase</keyword>
<name>A0ABW5JKD5_9BACT</name>
<evidence type="ECO:0000313" key="4">
    <source>
        <dbReference type="EMBL" id="MFD2531852.1"/>
    </source>
</evidence>
<dbReference type="EMBL" id="JBHULI010000022">
    <property type="protein sequence ID" value="MFD2531852.1"/>
    <property type="molecule type" value="Genomic_DNA"/>
</dbReference>
<dbReference type="GO" id="GO:0016787">
    <property type="term" value="F:hydrolase activity"/>
    <property type="evidence" value="ECO:0007669"/>
    <property type="project" value="UniProtKB-KW"/>
</dbReference>
<protein>
    <submittedName>
        <fullName evidence="4">NUDIX hydrolase</fullName>
        <ecNumber evidence="4">3.6.-.-</ecNumber>
    </submittedName>
</protein>
<dbReference type="Gene3D" id="3.90.79.10">
    <property type="entry name" value="Nucleoside Triphosphate Pyrophosphohydrolase"/>
    <property type="match status" value="1"/>
</dbReference>
<dbReference type="InterPro" id="IPR020476">
    <property type="entry name" value="Nudix_hydrolase"/>
</dbReference>
<evidence type="ECO:0000313" key="5">
    <source>
        <dbReference type="Proteomes" id="UP001597460"/>
    </source>
</evidence>
<dbReference type="InterPro" id="IPR051325">
    <property type="entry name" value="Nudix_hydrolase_domain"/>
</dbReference>
<dbReference type="Pfam" id="PF00293">
    <property type="entry name" value="NUDIX"/>
    <property type="match status" value="1"/>
</dbReference>
<dbReference type="InterPro" id="IPR000086">
    <property type="entry name" value="NUDIX_hydrolase_dom"/>
</dbReference>
<dbReference type="RefSeq" id="WP_390299642.1">
    <property type="nucleotide sequence ID" value="NZ_JBHULI010000022.1"/>
</dbReference>
<evidence type="ECO:0000256" key="1">
    <source>
        <dbReference type="ARBA" id="ARBA00022801"/>
    </source>
</evidence>
<dbReference type="PROSITE" id="PS51462">
    <property type="entry name" value="NUDIX"/>
    <property type="match status" value="1"/>
</dbReference>
<dbReference type="InterPro" id="IPR020084">
    <property type="entry name" value="NUDIX_hydrolase_CS"/>
</dbReference>
<comment type="similarity">
    <text evidence="2">Belongs to the Nudix hydrolase family.</text>
</comment>
<reference evidence="5" key="1">
    <citation type="journal article" date="2019" name="Int. J. Syst. Evol. Microbiol.">
        <title>The Global Catalogue of Microorganisms (GCM) 10K type strain sequencing project: providing services to taxonomists for standard genome sequencing and annotation.</title>
        <authorList>
            <consortium name="The Broad Institute Genomics Platform"/>
            <consortium name="The Broad Institute Genome Sequencing Center for Infectious Disease"/>
            <person name="Wu L."/>
            <person name="Ma J."/>
        </authorList>
    </citation>
    <scope>NUCLEOTIDE SEQUENCE [LARGE SCALE GENOMIC DNA]</scope>
    <source>
        <strain evidence="5">KCTC 52042</strain>
    </source>
</reference>
<dbReference type="EC" id="3.6.-.-" evidence="4"/>
<proteinExistence type="inferred from homology"/>
<evidence type="ECO:0000259" key="3">
    <source>
        <dbReference type="PROSITE" id="PS51462"/>
    </source>
</evidence>
<dbReference type="Proteomes" id="UP001597460">
    <property type="component" value="Unassembled WGS sequence"/>
</dbReference>
<dbReference type="PROSITE" id="PS00893">
    <property type="entry name" value="NUDIX_BOX"/>
    <property type="match status" value="1"/>
</dbReference>
<accession>A0ABW5JKD5</accession>
<keyword evidence="5" id="KW-1185">Reference proteome</keyword>
<sequence>MSNSDAIPVSAAGGIVFQWKSEKTEPEVLMIFRNGVWDLPKGKLEKGEGIEMCAAREVAEEVGSGIPAIVKKLGTTYHEYSEKEKLMGKTTYWYSMVFTKSETLDPQTEEGIEKIEWVDISEAKERAGYENLKEILKKYWT</sequence>
<dbReference type="PANTHER" id="PTHR21340:SF0">
    <property type="entry name" value="BIS(5'-NUCLEOSYL)-TETRAPHOSPHATASE [ASYMMETRICAL]"/>
    <property type="match status" value="1"/>
</dbReference>
<comment type="caution">
    <text evidence="4">The sequence shown here is derived from an EMBL/GenBank/DDBJ whole genome shotgun (WGS) entry which is preliminary data.</text>
</comment>